<dbReference type="EMBL" id="QSEF01000019">
    <property type="protein sequence ID" value="RGZ46069.1"/>
    <property type="molecule type" value="Genomic_DNA"/>
</dbReference>
<sequence length="67" mass="8117">MFFMWRLNILVCRCDSPLFNYHSTIINQLFNHHFSCFTRNRNTSKVLKTDCFPESISFFCRDTLLFV</sequence>
<evidence type="ECO:0000313" key="3">
    <source>
        <dbReference type="Proteomes" id="UP000283732"/>
    </source>
</evidence>
<evidence type="ECO:0000313" key="4">
    <source>
        <dbReference type="Proteomes" id="UP000285173"/>
    </source>
</evidence>
<dbReference type="AlphaFoldDB" id="A0A3R6GU83"/>
<name>A0A3R6GU83_9BACT</name>
<reference evidence="3 4" key="1">
    <citation type="submission" date="2018-08" db="EMBL/GenBank/DDBJ databases">
        <title>A genome reference for cultivated species of the human gut microbiota.</title>
        <authorList>
            <person name="Zou Y."/>
            <person name="Xue W."/>
            <person name="Luo G."/>
        </authorList>
    </citation>
    <scope>NUCLEOTIDE SEQUENCE [LARGE SCALE GENOMIC DNA]</scope>
    <source>
        <strain evidence="2 3">AM16-50</strain>
        <strain evidence="1 4">AM50-15</strain>
    </source>
</reference>
<organism evidence="2 3">
    <name type="scientific">Parabacteroides merdae</name>
    <dbReference type="NCBI Taxonomy" id="46503"/>
    <lineage>
        <taxon>Bacteria</taxon>
        <taxon>Pseudomonadati</taxon>
        <taxon>Bacteroidota</taxon>
        <taxon>Bacteroidia</taxon>
        <taxon>Bacteroidales</taxon>
        <taxon>Tannerellaceae</taxon>
        <taxon>Parabacteroides</taxon>
    </lineage>
</organism>
<gene>
    <name evidence="2" type="ORF">DW191_06180</name>
    <name evidence="1" type="ORF">DW986_13610</name>
</gene>
<dbReference type="Proteomes" id="UP000285173">
    <property type="component" value="Unassembled WGS sequence"/>
</dbReference>
<evidence type="ECO:0000313" key="1">
    <source>
        <dbReference type="EMBL" id="RGZ46069.1"/>
    </source>
</evidence>
<comment type="caution">
    <text evidence="2">The sequence shown here is derived from an EMBL/GenBank/DDBJ whole genome shotgun (WGS) entry which is preliminary data.</text>
</comment>
<protein>
    <submittedName>
        <fullName evidence="2">Uncharacterized protein</fullName>
    </submittedName>
</protein>
<dbReference type="Proteomes" id="UP000283732">
    <property type="component" value="Unassembled WGS sequence"/>
</dbReference>
<evidence type="ECO:0000313" key="2">
    <source>
        <dbReference type="EMBL" id="RHH80657.1"/>
    </source>
</evidence>
<dbReference type="EMBL" id="QRKC01000001">
    <property type="protein sequence ID" value="RHH80657.1"/>
    <property type="molecule type" value="Genomic_DNA"/>
</dbReference>
<proteinExistence type="predicted"/>
<accession>A0A3R6GU83</accession>